<gene>
    <name evidence="3" type="ORF">ACFQGU_04290</name>
</gene>
<feature type="domain" description="CheW-like" evidence="2">
    <location>
        <begin position="41"/>
        <end position="161"/>
    </location>
</feature>
<dbReference type="Proteomes" id="UP001596138">
    <property type="component" value="Unassembled WGS sequence"/>
</dbReference>
<evidence type="ECO:0000313" key="3">
    <source>
        <dbReference type="EMBL" id="MFC6237084.1"/>
    </source>
</evidence>
<feature type="compositionally biased region" description="Low complexity" evidence="1">
    <location>
        <begin position="1"/>
        <end position="25"/>
    </location>
</feature>
<sequence length="191" mass="19405">MSLFTAAPTPSAARRSAAPAPAPAAVEPGPRTPVSGDGGHVLFAVGATTFAVAVGDVHEITRAPRLDLLPEIDRPGYGLAVALVDVRGRSVPVVDLRTDRSCPGDVLLPVYRRHAGLVVDRVVRVTAAGELVPETDEVPETLPSWTRGIVRPAGGGDPVVVVAMPDAAAIETGGARAGEPPLGSPVLGAEA</sequence>
<proteinExistence type="predicted"/>
<dbReference type="Pfam" id="PF01584">
    <property type="entry name" value="CheW"/>
    <property type="match status" value="1"/>
</dbReference>
<organism evidence="3 4">
    <name type="scientific">Longivirga aurantiaca</name>
    <dbReference type="NCBI Taxonomy" id="1837743"/>
    <lineage>
        <taxon>Bacteria</taxon>
        <taxon>Bacillati</taxon>
        <taxon>Actinomycetota</taxon>
        <taxon>Actinomycetes</taxon>
        <taxon>Sporichthyales</taxon>
        <taxon>Sporichthyaceae</taxon>
        <taxon>Longivirga</taxon>
    </lineage>
</organism>
<evidence type="ECO:0000259" key="2">
    <source>
        <dbReference type="Pfam" id="PF01584"/>
    </source>
</evidence>
<dbReference type="SUPFAM" id="SSF50341">
    <property type="entry name" value="CheW-like"/>
    <property type="match status" value="1"/>
</dbReference>
<dbReference type="Gene3D" id="2.30.30.40">
    <property type="entry name" value="SH3 Domains"/>
    <property type="match status" value="1"/>
</dbReference>
<dbReference type="EMBL" id="JBHSTI010000008">
    <property type="protein sequence ID" value="MFC6237084.1"/>
    <property type="molecule type" value="Genomic_DNA"/>
</dbReference>
<reference evidence="4" key="1">
    <citation type="journal article" date="2019" name="Int. J. Syst. Evol. Microbiol.">
        <title>The Global Catalogue of Microorganisms (GCM) 10K type strain sequencing project: providing services to taxonomists for standard genome sequencing and annotation.</title>
        <authorList>
            <consortium name="The Broad Institute Genomics Platform"/>
            <consortium name="The Broad Institute Genome Sequencing Center for Infectious Disease"/>
            <person name="Wu L."/>
            <person name="Ma J."/>
        </authorList>
    </citation>
    <scope>NUCLEOTIDE SEQUENCE [LARGE SCALE GENOMIC DNA]</scope>
    <source>
        <strain evidence="4">CGMCC 4.7317</strain>
    </source>
</reference>
<dbReference type="Gene3D" id="2.40.50.180">
    <property type="entry name" value="CheA-289, Domain 4"/>
    <property type="match status" value="1"/>
</dbReference>
<keyword evidence="4" id="KW-1185">Reference proteome</keyword>
<evidence type="ECO:0000256" key="1">
    <source>
        <dbReference type="SAM" id="MobiDB-lite"/>
    </source>
</evidence>
<comment type="caution">
    <text evidence="3">The sequence shown here is derived from an EMBL/GenBank/DDBJ whole genome shotgun (WGS) entry which is preliminary data.</text>
</comment>
<dbReference type="InterPro" id="IPR036061">
    <property type="entry name" value="CheW-like_dom_sf"/>
</dbReference>
<dbReference type="RefSeq" id="WP_386764128.1">
    <property type="nucleotide sequence ID" value="NZ_JBHSTI010000008.1"/>
</dbReference>
<dbReference type="InterPro" id="IPR002545">
    <property type="entry name" value="CheW-lke_dom"/>
</dbReference>
<feature type="region of interest" description="Disordered" evidence="1">
    <location>
        <begin position="1"/>
        <end position="33"/>
    </location>
</feature>
<evidence type="ECO:0000313" key="4">
    <source>
        <dbReference type="Proteomes" id="UP001596138"/>
    </source>
</evidence>
<protein>
    <submittedName>
        <fullName evidence="3">Chemotaxis protein CheW</fullName>
    </submittedName>
</protein>
<name>A0ABW1SYC8_9ACTN</name>
<feature type="region of interest" description="Disordered" evidence="1">
    <location>
        <begin position="172"/>
        <end position="191"/>
    </location>
</feature>
<accession>A0ABW1SYC8</accession>